<sequence>MKRNLILLMLFILFLIPQSHAVITIDVAGIQRLIALMNILGKNKAQLKQLKQIHQQTKGTKLNTENIFELNLEIEEQLRKTGEFGKILSNSPAGQDVYADLRELEKLVKIGYPKAENLVNWMAVTGWEAIQYMDAKQVTEKSGVQMYEALVKNSTLETAGKTYSDVISSVNFSHMAMYGGQTAIQKRKMQLALTYLKTADKLEQKALSISEGIKSGQNGTKISIKNKDFSIDGLLDGFADAVSGGDISQVFSGAGSKTVNVGGQNFVVGGDGTVVNSAGQVIGKDIFFGVHEEAASKSEKGVDKDVFKQVVDERKANFEAFQSAEIQNEILKKIQTSDNTDYTAGLANDYTGPFKLGTGSNGLRMTTGERIMANKASIDLYTKSQELREKADALLKEALAKTPIQEAVDGVIYRNYQLNELGKIRL</sequence>
<dbReference type="AlphaFoldDB" id="A0A4R5DEE0"/>
<evidence type="ECO:0000313" key="2">
    <source>
        <dbReference type="EMBL" id="TDE08683.1"/>
    </source>
</evidence>
<dbReference type="Proteomes" id="UP000294850">
    <property type="component" value="Unassembled WGS sequence"/>
</dbReference>
<accession>A0A4R5DEE0</accession>
<evidence type="ECO:0000313" key="3">
    <source>
        <dbReference type="Proteomes" id="UP000294850"/>
    </source>
</evidence>
<gene>
    <name evidence="2" type="ORF">E0F88_32145</name>
</gene>
<feature type="chain" id="PRO_5020196819" evidence="1">
    <location>
        <begin position="22"/>
        <end position="426"/>
    </location>
</feature>
<organism evidence="2 3">
    <name type="scientific">Dyadobacter psychrotolerans</name>
    <dbReference type="NCBI Taxonomy" id="2541721"/>
    <lineage>
        <taxon>Bacteria</taxon>
        <taxon>Pseudomonadati</taxon>
        <taxon>Bacteroidota</taxon>
        <taxon>Cytophagia</taxon>
        <taxon>Cytophagales</taxon>
        <taxon>Spirosomataceae</taxon>
        <taxon>Dyadobacter</taxon>
    </lineage>
</organism>
<feature type="signal peptide" evidence="1">
    <location>
        <begin position="1"/>
        <end position="21"/>
    </location>
</feature>
<dbReference type="OrthoDB" id="9817346at2"/>
<dbReference type="RefSeq" id="WP_131962672.1">
    <property type="nucleotide sequence ID" value="NZ_SMFL01000024.1"/>
</dbReference>
<keyword evidence="1" id="KW-0732">Signal</keyword>
<comment type="caution">
    <text evidence="2">The sequence shown here is derived from an EMBL/GenBank/DDBJ whole genome shotgun (WGS) entry which is preliminary data.</text>
</comment>
<keyword evidence="3" id="KW-1185">Reference proteome</keyword>
<proteinExistence type="predicted"/>
<name>A0A4R5DEE0_9BACT</name>
<dbReference type="EMBL" id="SMFL01000024">
    <property type="protein sequence ID" value="TDE08683.1"/>
    <property type="molecule type" value="Genomic_DNA"/>
</dbReference>
<evidence type="ECO:0000256" key="1">
    <source>
        <dbReference type="SAM" id="SignalP"/>
    </source>
</evidence>
<protein>
    <submittedName>
        <fullName evidence="2">Uncharacterized protein</fullName>
    </submittedName>
</protein>
<reference evidence="2 3" key="1">
    <citation type="submission" date="2019-03" db="EMBL/GenBank/DDBJ databases">
        <title>Dyadobacter AR-3-6 sp. nov., isolated from arctic soil.</title>
        <authorList>
            <person name="Chaudhary D.K."/>
        </authorList>
    </citation>
    <scope>NUCLEOTIDE SEQUENCE [LARGE SCALE GENOMIC DNA]</scope>
    <source>
        <strain evidence="2 3">AR-3-6</strain>
    </source>
</reference>